<dbReference type="PANTHER" id="PTHR30566:SF25">
    <property type="entry name" value="INNER MEMBRANE PROTEIN"/>
    <property type="match status" value="1"/>
</dbReference>
<sequence length="77" mass="8386">FEQVRQIGKTLLASAGIIGLVAGIAAKPVFGNLIAGLQIALTQPIRLDDVVIVEGEWGRIEEIGSSYVVVRIWDERR</sequence>
<comment type="caution">
    <text evidence="2">The sequence shown here is derived from an EMBL/GenBank/DDBJ whole genome shotgun (WGS) entry which is preliminary data.</text>
</comment>
<dbReference type="InterPro" id="IPR010920">
    <property type="entry name" value="LSM_dom_sf"/>
</dbReference>
<dbReference type="SUPFAM" id="SSF50182">
    <property type="entry name" value="Sm-like ribonucleoproteins"/>
    <property type="match status" value="1"/>
</dbReference>
<dbReference type="InterPro" id="IPR006685">
    <property type="entry name" value="MscS_channel_2nd"/>
</dbReference>
<dbReference type="Gene3D" id="1.10.287.1260">
    <property type="match status" value="1"/>
</dbReference>
<dbReference type="AlphaFoldDB" id="A0A7X5N596"/>
<dbReference type="PANTHER" id="PTHR30566">
    <property type="entry name" value="YNAI-RELATED MECHANOSENSITIVE ION CHANNEL"/>
    <property type="match status" value="1"/>
</dbReference>
<feature type="domain" description="Mechanosensitive ion channel MscS" evidence="1">
    <location>
        <begin position="29"/>
        <end position="76"/>
    </location>
</feature>
<feature type="non-terminal residue" evidence="2">
    <location>
        <position position="77"/>
    </location>
</feature>
<reference evidence="2 3" key="1">
    <citation type="submission" date="2019-11" db="EMBL/GenBank/DDBJ databases">
        <title>Genome-resolved metagenomics to study the prevalence of co-infection and intraspecific heterogeneity among plant pathogen metapopulations.</title>
        <authorList>
            <person name="Newberry E."/>
            <person name="Bhandari R."/>
            <person name="Kemble J."/>
            <person name="Sikora E."/>
            <person name="Potnis N."/>
        </authorList>
    </citation>
    <scope>NUCLEOTIDE SEQUENCE [LARGE SCALE GENOMIC DNA]</scope>
    <source>
        <strain evidence="2">Xp_Tom_Tuscaloosa_18b</strain>
    </source>
</reference>
<dbReference type="EMBL" id="JAAGYU010002773">
    <property type="protein sequence ID" value="NEL81608.1"/>
    <property type="molecule type" value="Genomic_DNA"/>
</dbReference>
<name>A0A7X5N596_XANPE</name>
<proteinExistence type="predicted"/>
<evidence type="ECO:0000313" key="3">
    <source>
        <dbReference type="Proteomes" id="UP000471082"/>
    </source>
</evidence>
<feature type="non-terminal residue" evidence="2">
    <location>
        <position position="1"/>
    </location>
</feature>
<evidence type="ECO:0000259" key="1">
    <source>
        <dbReference type="Pfam" id="PF00924"/>
    </source>
</evidence>
<organism evidence="2 3">
    <name type="scientific">Xanthomonas perforans</name>
    <dbReference type="NCBI Taxonomy" id="442694"/>
    <lineage>
        <taxon>Bacteria</taxon>
        <taxon>Pseudomonadati</taxon>
        <taxon>Pseudomonadota</taxon>
        <taxon>Gammaproteobacteria</taxon>
        <taxon>Lysobacterales</taxon>
        <taxon>Lysobacteraceae</taxon>
        <taxon>Xanthomonas</taxon>
    </lineage>
</organism>
<evidence type="ECO:0000313" key="2">
    <source>
        <dbReference type="EMBL" id="NEL81608.1"/>
    </source>
</evidence>
<gene>
    <name evidence="2" type="ORF">G3W61_35670</name>
</gene>
<dbReference type="GO" id="GO:0016020">
    <property type="term" value="C:membrane"/>
    <property type="evidence" value="ECO:0007669"/>
    <property type="project" value="InterPro"/>
</dbReference>
<accession>A0A7X5N596</accession>
<protein>
    <submittedName>
        <fullName evidence="2">Mechanosensitive ion channel</fullName>
    </submittedName>
</protein>
<dbReference type="Pfam" id="PF00924">
    <property type="entry name" value="MS_channel_2nd"/>
    <property type="match status" value="1"/>
</dbReference>
<dbReference type="Proteomes" id="UP000471082">
    <property type="component" value="Unassembled WGS sequence"/>
</dbReference>
<dbReference type="GO" id="GO:0008381">
    <property type="term" value="F:mechanosensitive monoatomic ion channel activity"/>
    <property type="evidence" value="ECO:0007669"/>
    <property type="project" value="UniProtKB-ARBA"/>
</dbReference>